<keyword evidence="3" id="KW-1185">Reference proteome</keyword>
<gene>
    <name evidence="2" type="ORF">TNCV_2621801</name>
</gene>
<reference evidence="2" key="1">
    <citation type="submission" date="2020-08" db="EMBL/GenBank/DDBJ databases">
        <title>Multicomponent nature underlies the extraordinary mechanical properties of spider dragline silk.</title>
        <authorList>
            <person name="Kono N."/>
            <person name="Nakamura H."/>
            <person name="Mori M."/>
            <person name="Yoshida Y."/>
            <person name="Ohtoshi R."/>
            <person name="Malay A.D."/>
            <person name="Moran D.A.P."/>
            <person name="Tomita M."/>
            <person name="Numata K."/>
            <person name="Arakawa K."/>
        </authorList>
    </citation>
    <scope>NUCLEOTIDE SEQUENCE</scope>
</reference>
<dbReference type="EMBL" id="BMAU01021401">
    <property type="protein sequence ID" value="GFY32043.1"/>
    <property type="molecule type" value="Genomic_DNA"/>
</dbReference>
<dbReference type="AlphaFoldDB" id="A0A8X7BI43"/>
<evidence type="ECO:0000313" key="2">
    <source>
        <dbReference type="EMBL" id="GFY32043.1"/>
    </source>
</evidence>
<sequence>MAEAVREAVDENDGKRDLAVAGRSVVFLRRMSCVPSLYNVRYTKYLGDGDSKAFISILENKKYGDHCSVEKLEFIGHVMMMIVSFNSARANFGQAAPNTS</sequence>
<evidence type="ECO:0000259" key="1">
    <source>
        <dbReference type="Pfam" id="PF20700"/>
    </source>
</evidence>
<organism evidence="2 3">
    <name type="scientific">Trichonephila clavipes</name>
    <name type="common">Golden silk orbweaver</name>
    <name type="synonym">Nephila clavipes</name>
    <dbReference type="NCBI Taxonomy" id="2585209"/>
    <lineage>
        <taxon>Eukaryota</taxon>
        <taxon>Metazoa</taxon>
        <taxon>Ecdysozoa</taxon>
        <taxon>Arthropoda</taxon>
        <taxon>Chelicerata</taxon>
        <taxon>Arachnida</taxon>
        <taxon>Araneae</taxon>
        <taxon>Araneomorphae</taxon>
        <taxon>Entelegynae</taxon>
        <taxon>Araneoidea</taxon>
        <taxon>Nephilidae</taxon>
        <taxon>Trichonephila</taxon>
    </lineage>
</organism>
<dbReference type="Proteomes" id="UP000887159">
    <property type="component" value="Unassembled WGS sequence"/>
</dbReference>
<protein>
    <recommendedName>
        <fullName evidence="1">Mutator-like transposase domain-containing protein</fullName>
    </recommendedName>
</protein>
<evidence type="ECO:0000313" key="3">
    <source>
        <dbReference type="Proteomes" id="UP000887159"/>
    </source>
</evidence>
<dbReference type="InterPro" id="IPR049012">
    <property type="entry name" value="Mutator_transp_dom"/>
</dbReference>
<proteinExistence type="predicted"/>
<dbReference type="Pfam" id="PF20700">
    <property type="entry name" value="Mutator"/>
    <property type="match status" value="1"/>
</dbReference>
<comment type="caution">
    <text evidence="2">The sequence shown here is derived from an EMBL/GenBank/DDBJ whole genome shotgun (WGS) entry which is preliminary data.</text>
</comment>
<accession>A0A8X7BI43</accession>
<feature type="domain" description="Mutator-like transposase" evidence="1">
    <location>
        <begin position="31"/>
        <end position="79"/>
    </location>
</feature>
<name>A0A8X7BI43_TRICX</name>